<evidence type="ECO:0000256" key="18">
    <source>
        <dbReference type="ARBA" id="ARBA00032892"/>
    </source>
</evidence>
<dbReference type="PROSITE" id="PS51257">
    <property type="entry name" value="PROKAR_LIPOPROTEIN"/>
    <property type="match status" value="1"/>
</dbReference>
<dbReference type="RefSeq" id="WP_035996652.1">
    <property type="nucleotide sequence ID" value="NZ_CP012747.1"/>
</dbReference>
<feature type="signal peptide" evidence="19">
    <location>
        <begin position="1"/>
        <end position="27"/>
    </location>
</feature>
<evidence type="ECO:0000256" key="15">
    <source>
        <dbReference type="ARBA" id="ARBA00023209"/>
    </source>
</evidence>
<keyword evidence="8" id="KW-1003">Cell membrane</keyword>
<dbReference type="KEGG" id="bcai:K788_0007616"/>
<dbReference type="GeneID" id="69972796"/>
<dbReference type="InterPro" id="IPR003763">
    <property type="entry name" value="CDP-diacylglyc_Pase"/>
</dbReference>
<dbReference type="EC" id="3.6.1.26" evidence="6"/>
<evidence type="ECO:0000256" key="11">
    <source>
        <dbReference type="ARBA" id="ARBA00022801"/>
    </source>
</evidence>
<name>A0A0P0RK70_9BURK</name>
<evidence type="ECO:0000313" key="21">
    <source>
        <dbReference type="Proteomes" id="UP000019146"/>
    </source>
</evidence>
<comment type="pathway">
    <text evidence="4">Lipid metabolism.</text>
</comment>
<accession>A0A0P0RK70</accession>
<protein>
    <recommendedName>
        <fullName evidence="7">CDP-diacylglycerol pyrophosphatase</fullName>
        <ecNumber evidence="6">3.6.1.26</ecNumber>
    </recommendedName>
    <alternativeName>
        <fullName evidence="17">CDP-diacylglycerol phosphatidylhydrolase</fullName>
    </alternativeName>
    <alternativeName>
        <fullName evidence="18">CDP-diglyceride hydrolase</fullName>
    </alternativeName>
</protein>
<dbReference type="PIRSF" id="PIRSF001273">
    <property type="entry name" value="CDH"/>
    <property type="match status" value="1"/>
</dbReference>
<comment type="catalytic activity">
    <reaction evidence="1">
        <text>a CDP-1,2-diacyl-sn-glycerol + H2O = a 1,2-diacyl-sn-glycero-3-phosphate + CMP + 2 H(+)</text>
        <dbReference type="Rhea" id="RHEA:15221"/>
        <dbReference type="ChEBI" id="CHEBI:15377"/>
        <dbReference type="ChEBI" id="CHEBI:15378"/>
        <dbReference type="ChEBI" id="CHEBI:58332"/>
        <dbReference type="ChEBI" id="CHEBI:58608"/>
        <dbReference type="ChEBI" id="CHEBI:60377"/>
        <dbReference type="EC" id="3.6.1.26"/>
    </reaction>
</comment>
<dbReference type="InterPro" id="IPR036265">
    <property type="entry name" value="HIT-like_sf"/>
</dbReference>
<evidence type="ECO:0000256" key="13">
    <source>
        <dbReference type="ARBA" id="ARBA00023098"/>
    </source>
</evidence>
<evidence type="ECO:0000256" key="5">
    <source>
        <dbReference type="ARBA" id="ARBA00006435"/>
    </source>
</evidence>
<evidence type="ECO:0000256" key="7">
    <source>
        <dbReference type="ARBA" id="ARBA00019608"/>
    </source>
</evidence>
<evidence type="ECO:0000256" key="12">
    <source>
        <dbReference type="ARBA" id="ARBA00022989"/>
    </source>
</evidence>
<dbReference type="Gene3D" id="3.30.428.30">
    <property type="entry name" value="HIT family - CDH-like"/>
    <property type="match status" value="1"/>
</dbReference>
<dbReference type="GO" id="GO:0046342">
    <property type="term" value="P:CDP-diacylglycerol catabolic process"/>
    <property type="evidence" value="ECO:0007669"/>
    <property type="project" value="UniProtKB-UniPathway"/>
</dbReference>
<dbReference type="AlphaFoldDB" id="A0A0P0RK70"/>
<feature type="chain" id="PRO_5006054400" description="CDP-diacylglycerol pyrophosphatase" evidence="19">
    <location>
        <begin position="28"/>
        <end position="249"/>
    </location>
</feature>
<dbReference type="Pfam" id="PF02611">
    <property type="entry name" value="CDH"/>
    <property type="match status" value="1"/>
</dbReference>
<evidence type="ECO:0000256" key="9">
    <source>
        <dbReference type="ARBA" id="ARBA00022516"/>
    </source>
</evidence>
<evidence type="ECO:0000256" key="19">
    <source>
        <dbReference type="SAM" id="SignalP"/>
    </source>
</evidence>
<evidence type="ECO:0000256" key="14">
    <source>
        <dbReference type="ARBA" id="ARBA00023136"/>
    </source>
</evidence>
<comment type="similarity">
    <text evidence="5">Belongs to the Cdh family.</text>
</comment>
<evidence type="ECO:0000256" key="1">
    <source>
        <dbReference type="ARBA" id="ARBA00001007"/>
    </source>
</evidence>
<dbReference type="EMBL" id="CP012747">
    <property type="protein sequence ID" value="ALL69199.1"/>
    <property type="molecule type" value="Genomic_DNA"/>
</dbReference>
<comment type="pathway">
    <text evidence="3">Phospholipid metabolism; CDP-diacylglycerol degradation; phosphatidate from CDP-diacylglycerol: step 1/1.</text>
</comment>
<dbReference type="UniPathway" id="UPA00609">
    <property type="reaction ID" value="UER00664"/>
</dbReference>
<dbReference type="GO" id="GO:0008654">
    <property type="term" value="P:phospholipid biosynthetic process"/>
    <property type="evidence" value="ECO:0007669"/>
    <property type="project" value="UniProtKB-KW"/>
</dbReference>
<keyword evidence="9" id="KW-0444">Lipid biosynthesis</keyword>
<evidence type="ECO:0000313" key="20">
    <source>
        <dbReference type="EMBL" id="ALL69199.1"/>
    </source>
</evidence>
<organism evidence="20 21">
    <name type="scientific">Paraburkholderia caribensis MBA4</name>
    <dbReference type="NCBI Taxonomy" id="1323664"/>
    <lineage>
        <taxon>Bacteria</taxon>
        <taxon>Pseudomonadati</taxon>
        <taxon>Pseudomonadota</taxon>
        <taxon>Betaproteobacteria</taxon>
        <taxon>Burkholderiales</taxon>
        <taxon>Burkholderiaceae</taxon>
        <taxon>Paraburkholderia</taxon>
    </lineage>
</organism>
<keyword evidence="15" id="KW-0594">Phospholipid biosynthesis</keyword>
<keyword evidence="14" id="KW-0472">Membrane</keyword>
<gene>
    <name evidence="20" type="ORF">K788_0007616</name>
</gene>
<evidence type="ECO:0000256" key="8">
    <source>
        <dbReference type="ARBA" id="ARBA00022475"/>
    </source>
</evidence>
<evidence type="ECO:0000256" key="2">
    <source>
        <dbReference type="ARBA" id="ARBA00004162"/>
    </source>
</evidence>
<evidence type="ECO:0000256" key="10">
    <source>
        <dbReference type="ARBA" id="ARBA00022692"/>
    </source>
</evidence>
<evidence type="ECO:0000256" key="3">
    <source>
        <dbReference type="ARBA" id="ARBA00004927"/>
    </source>
</evidence>
<evidence type="ECO:0000256" key="4">
    <source>
        <dbReference type="ARBA" id="ARBA00005189"/>
    </source>
</evidence>
<dbReference type="GO" id="GO:0008715">
    <property type="term" value="F:CDP-diacylglycerol diphosphatase activity"/>
    <property type="evidence" value="ECO:0007669"/>
    <property type="project" value="UniProtKB-EC"/>
</dbReference>
<keyword evidence="16" id="KW-1208">Phospholipid metabolism</keyword>
<evidence type="ECO:0000256" key="6">
    <source>
        <dbReference type="ARBA" id="ARBA00012375"/>
    </source>
</evidence>
<sequence length="249" mass="27173">MIRPRIRHLAALAVALWTSGCALIAAADPNALWKIVDHQCVPAARASGGAGFCTAVNLPGRYAILKDINGNTQYLLIPTDRVAGIESPSVLAADAPDYWADAWAARQYVGSRIGLTFPPDQLGLEINSQFRRTQNQLHIHMDCMQDDIIKDLARFRTIEPGQWHWTKLDGSAYRVMRVLSLTGDNDPFRIVARDRQGSDAMAQQTILVTGAGPKDSDGWLVVNSGLELDDGSGTAEGMLDHACRIGMHQ</sequence>
<dbReference type="Proteomes" id="UP000019146">
    <property type="component" value="Chromosome 2"/>
</dbReference>
<keyword evidence="11 20" id="KW-0378">Hydrolase</keyword>
<comment type="subcellular location">
    <subcellularLocation>
        <location evidence="2">Cell membrane</location>
        <topology evidence="2">Single-pass membrane protein</topology>
    </subcellularLocation>
</comment>
<evidence type="ECO:0000256" key="17">
    <source>
        <dbReference type="ARBA" id="ARBA00032888"/>
    </source>
</evidence>
<keyword evidence="12" id="KW-1133">Transmembrane helix</keyword>
<keyword evidence="19" id="KW-0732">Signal</keyword>
<keyword evidence="13" id="KW-0443">Lipid metabolism</keyword>
<dbReference type="GO" id="GO:0005886">
    <property type="term" value="C:plasma membrane"/>
    <property type="evidence" value="ECO:0007669"/>
    <property type="project" value="UniProtKB-SubCell"/>
</dbReference>
<dbReference type="SUPFAM" id="SSF54197">
    <property type="entry name" value="HIT-like"/>
    <property type="match status" value="1"/>
</dbReference>
<proteinExistence type="inferred from homology"/>
<reference evidence="20 21" key="1">
    <citation type="journal article" date="2014" name="Genome Announc.">
        <title>Draft Genome Sequence of the Haloacid-Degrading Burkholderia caribensis Strain MBA4.</title>
        <authorList>
            <person name="Pan Y."/>
            <person name="Kong K.F."/>
            <person name="Tsang J.S."/>
        </authorList>
    </citation>
    <scope>NUCLEOTIDE SEQUENCE [LARGE SCALE GENOMIC DNA]</scope>
    <source>
        <strain evidence="20 21">MBA4</strain>
    </source>
</reference>
<keyword evidence="10" id="KW-0812">Transmembrane</keyword>
<evidence type="ECO:0000256" key="16">
    <source>
        <dbReference type="ARBA" id="ARBA00023264"/>
    </source>
</evidence>